<evidence type="ECO:0000313" key="2">
    <source>
        <dbReference type="EMBL" id="MCE3215561.1"/>
    </source>
</evidence>
<dbReference type="EMBL" id="JACEIK010011260">
    <property type="protein sequence ID" value="MCE3215561.1"/>
    <property type="molecule type" value="Genomic_DNA"/>
</dbReference>
<feature type="non-terminal residue" evidence="2">
    <location>
        <position position="61"/>
    </location>
</feature>
<dbReference type="EMBL" id="JACEIK010008368">
    <property type="protein sequence ID" value="MCE3051312.1"/>
    <property type="molecule type" value="Genomic_DNA"/>
</dbReference>
<keyword evidence="3" id="KW-1185">Reference proteome</keyword>
<organism evidence="2 3">
    <name type="scientific">Datura stramonium</name>
    <name type="common">Jimsonweed</name>
    <name type="synonym">Common thornapple</name>
    <dbReference type="NCBI Taxonomy" id="4076"/>
    <lineage>
        <taxon>Eukaryota</taxon>
        <taxon>Viridiplantae</taxon>
        <taxon>Streptophyta</taxon>
        <taxon>Embryophyta</taxon>
        <taxon>Tracheophyta</taxon>
        <taxon>Spermatophyta</taxon>
        <taxon>Magnoliopsida</taxon>
        <taxon>eudicotyledons</taxon>
        <taxon>Gunneridae</taxon>
        <taxon>Pentapetalae</taxon>
        <taxon>asterids</taxon>
        <taxon>lamiids</taxon>
        <taxon>Solanales</taxon>
        <taxon>Solanaceae</taxon>
        <taxon>Solanoideae</taxon>
        <taxon>Datureae</taxon>
        <taxon>Datura</taxon>
    </lineage>
</organism>
<accession>A0ABS8WUL2</accession>
<name>A0ABS8WUL2_DATST</name>
<reference evidence="2 3" key="2">
    <citation type="journal article" date="2021" name="BMC Genomics">
        <title>Datura genome reveals duplications of psychoactive alkaloid biosynthetic genes and high mutation rate following tissue culture.</title>
        <authorList>
            <person name="Rajewski A."/>
            <person name="Carter-House D."/>
            <person name="Stajich J."/>
            <person name="Litt A."/>
        </authorList>
    </citation>
    <scope>NUCLEOTIDE SEQUENCE [LARGE SCALE GENOMIC DNA]</scope>
    <source>
        <strain evidence="2">AR-01</strain>
    </source>
</reference>
<sequence>MVVSTYGDSGLWRGNNQFMFAVKYLLTASLMATKQKLTYSFSGCANLKLRPGGSSNANGEV</sequence>
<protein>
    <submittedName>
        <fullName evidence="2">Uncharacterized protein</fullName>
    </submittedName>
</protein>
<reference evidence="2" key="1">
    <citation type="submission" date="2020-07" db="EMBL/GenBank/DDBJ databases">
        <authorList>
            <person name="Rajewski A."/>
        </authorList>
    </citation>
    <scope>NUCLEOTIDE SEQUENCE</scope>
    <source>
        <strain evidence="2">AR-01</strain>
    </source>
</reference>
<evidence type="ECO:0000313" key="3">
    <source>
        <dbReference type="Proteomes" id="UP000823775"/>
    </source>
</evidence>
<dbReference type="Proteomes" id="UP000823775">
    <property type="component" value="Unassembled WGS sequence"/>
</dbReference>
<gene>
    <name evidence="2" type="ORF">HAX54_002815</name>
    <name evidence="1" type="ORF">HAX54_049415</name>
</gene>
<evidence type="ECO:0000313" key="1">
    <source>
        <dbReference type="EMBL" id="MCE3051312.1"/>
    </source>
</evidence>
<proteinExistence type="predicted"/>
<comment type="caution">
    <text evidence="2">The sequence shown here is derived from an EMBL/GenBank/DDBJ whole genome shotgun (WGS) entry which is preliminary data.</text>
</comment>